<sequence>MTLAELKYIVALARHRHFGRAAEAAFVSQPTLSVAVKKLEDSLGVTLFERGTREVTPTPIGDRIVARAQRVLEGVDEIADLARAAQDPLAEPLRMGAIYTVGPYLLPHLVPRIHEQAPDMPLVVEEGYTEGLTERLRNGELDLLFISLPFEVPGVVTRALYEEPFKVVVQAAHPWSRRETVNREELGEETVLLLDDGHCFRDQVLASCPECRPEKGQPEGMRRTIESSSLETIRYMVASGLGVTVMPCTAVGGELFSQRLLAQKRFSSGAPTRQVALAWRESFPRPEAVTTVAEAVQGCPLSCVRFLDS</sequence>
<dbReference type="PANTHER" id="PTHR30346">
    <property type="entry name" value="TRANSCRIPTIONAL DUAL REGULATOR HCAR-RELATED"/>
    <property type="match status" value="1"/>
</dbReference>
<dbReference type="Gene3D" id="1.10.10.10">
    <property type="entry name" value="Winged helix-like DNA-binding domain superfamily/Winged helix DNA-binding domain"/>
    <property type="match status" value="1"/>
</dbReference>
<dbReference type="InterPro" id="IPR000847">
    <property type="entry name" value="LysR_HTH_N"/>
</dbReference>
<keyword evidence="8" id="KW-1185">Reference proteome</keyword>
<comment type="similarity">
    <text evidence="1">Belongs to the LysR transcriptional regulatory family.</text>
</comment>
<proteinExistence type="inferred from homology"/>
<keyword evidence="3" id="KW-0238">DNA-binding</keyword>
<dbReference type="InterPro" id="IPR036388">
    <property type="entry name" value="WH-like_DNA-bd_sf"/>
</dbReference>
<dbReference type="Gene3D" id="3.40.190.10">
    <property type="entry name" value="Periplasmic binding protein-like II"/>
    <property type="match status" value="2"/>
</dbReference>
<dbReference type="CDD" id="cd08411">
    <property type="entry name" value="PBP2_OxyR"/>
    <property type="match status" value="1"/>
</dbReference>
<evidence type="ECO:0000313" key="7">
    <source>
        <dbReference type="EMBL" id="MFA9459539.1"/>
    </source>
</evidence>
<accession>A0ABV4TQC0</accession>
<evidence type="ECO:0000256" key="1">
    <source>
        <dbReference type="ARBA" id="ARBA00009437"/>
    </source>
</evidence>
<dbReference type="SUPFAM" id="SSF53850">
    <property type="entry name" value="Periplasmic binding protein-like II"/>
    <property type="match status" value="1"/>
</dbReference>
<dbReference type="Proteomes" id="UP001575181">
    <property type="component" value="Unassembled WGS sequence"/>
</dbReference>
<dbReference type="InterPro" id="IPR036390">
    <property type="entry name" value="WH_DNA-bd_sf"/>
</dbReference>
<evidence type="ECO:0000256" key="4">
    <source>
        <dbReference type="ARBA" id="ARBA00023159"/>
    </source>
</evidence>
<evidence type="ECO:0000256" key="5">
    <source>
        <dbReference type="ARBA" id="ARBA00023163"/>
    </source>
</evidence>
<dbReference type="EMBL" id="JBGUAW010000001">
    <property type="protein sequence ID" value="MFA9459539.1"/>
    <property type="molecule type" value="Genomic_DNA"/>
</dbReference>
<name>A0ABV4TQC0_9GAMM</name>
<evidence type="ECO:0000256" key="2">
    <source>
        <dbReference type="ARBA" id="ARBA00023015"/>
    </source>
</evidence>
<keyword evidence="5" id="KW-0804">Transcription</keyword>
<dbReference type="Pfam" id="PF03466">
    <property type="entry name" value="LysR_substrate"/>
    <property type="match status" value="1"/>
</dbReference>
<dbReference type="Pfam" id="PF00126">
    <property type="entry name" value="HTH_1"/>
    <property type="match status" value="1"/>
</dbReference>
<evidence type="ECO:0000313" key="8">
    <source>
        <dbReference type="Proteomes" id="UP001575181"/>
    </source>
</evidence>
<protein>
    <submittedName>
        <fullName evidence="7">Hydrogen peroxide-inducible genes activator</fullName>
    </submittedName>
</protein>
<evidence type="ECO:0000256" key="3">
    <source>
        <dbReference type="ARBA" id="ARBA00023125"/>
    </source>
</evidence>
<keyword evidence="2" id="KW-0805">Transcription regulation</keyword>
<evidence type="ECO:0000259" key="6">
    <source>
        <dbReference type="PROSITE" id="PS50931"/>
    </source>
</evidence>
<gene>
    <name evidence="7" type="ORF">ACERLL_01695</name>
</gene>
<dbReference type="InterPro" id="IPR005119">
    <property type="entry name" value="LysR_subst-bd"/>
</dbReference>
<keyword evidence="4" id="KW-0010">Activator</keyword>
<reference evidence="7 8" key="1">
    <citation type="submission" date="2024-08" db="EMBL/GenBank/DDBJ databases">
        <title>Whole-genome sequencing of halo(alkali)philic microorganisms from hypersaline lakes.</title>
        <authorList>
            <person name="Sorokin D.Y."/>
            <person name="Merkel A.Y."/>
            <person name="Messina E."/>
            <person name="Yakimov M."/>
        </authorList>
    </citation>
    <scope>NUCLEOTIDE SEQUENCE [LARGE SCALE GENOMIC DNA]</scope>
    <source>
        <strain evidence="7 8">Cl-TMA</strain>
    </source>
</reference>
<dbReference type="PROSITE" id="PS50931">
    <property type="entry name" value="HTH_LYSR"/>
    <property type="match status" value="1"/>
</dbReference>
<organism evidence="7 8">
    <name type="scientific">Thiohalorhabdus methylotrophus</name>
    <dbReference type="NCBI Taxonomy" id="3242694"/>
    <lineage>
        <taxon>Bacteria</taxon>
        <taxon>Pseudomonadati</taxon>
        <taxon>Pseudomonadota</taxon>
        <taxon>Gammaproteobacteria</taxon>
        <taxon>Thiohalorhabdales</taxon>
        <taxon>Thiohalorhabdaceae</taxon>
        <taxon>Thiohalorhabdus</taxon>
    </lineage>
</organism>
<dbReference type="RefSeq" id="WP_373654412.1">
    <property type="nucleotide sequence ID" value="NZ_JBGUAW010000001.1"/>
</dbReference>
<comment type="caution">
    <text evidence="7">The sequence shown here is derived from an EMBL/GenBank/DDBJ whole genome shotgun (WGS) entry which is preliminary data.</text>
</comment>
<dbReference type="PANTHER" id="PTHR30346:SF26">
    <property type="entry name" value="HYDROGEN PEROXIDE-INDUCIBLE GENES ACTIVATOR"/>
    <property type="match status" value="1"/>
</dbReference>
<dbReference type="PRINTS" id="PR00039">
    <property type="entry name" value="HTHLYSR"/>
</dbReference>
<dbReference type="SUPFAM" id="SSF46785">
    <property type="entry name" value="Winged helix' DNA-binding domain"/>
    <property type="match status" value="1"/>
</dbReference>
<feature type="domain" description="HTH lysR-type" evidence="6">
    <location>
        <begin position="1"/>
        <end position="58"/>
    </location>
</feature>